<dbReference type="GO" id="GO:0016616">
    <property type="term" value="F:oxidoreductase activity, acting on the CH-OH group of donors, NAD or NADP as acceptor"/>
    <property type="evidence" value="ECO:0007669"/>
    <property type="project" value="InterPro"/>
</dbReference>
<evidence type="ECO:0000313" key="7">
    <source>
        <dbReference type="EMBL" id="KAB8292905.1"/>
    </source>
</evidence>
<dbReference type="Proteomes" id="UP000326757">
    <property type="component" value="Unassembled WGS sequence"/>
</dbReference>
<gene>
    <name evidence="7" type="ORF">EYC80_007270</name>
</gene>
<evidence type="ECO:0000256" key="3">
    <source>
        <dbReference type="ARBA" id="ARBA00023027"/>
    </source>
</evidence>
<dbReference type="AlphaFoldDB" id="A0A5N6JVF5"/>
<reference evidence="7 8" key="1">
    <citation type="submission" date="2019-06" db="EMBL/GenBank/DDBJ databases">
        <title>Genome Sequence of the Brown Rot Fungal Pathogen Monilinia laxa.</title>
        <authorList>
            <person name="De Miccolis Angelini R.M."/>
            <person name="Landi L."/>
            <person name="Abate D."/>
            <person name="Pollastro S."/>
            <person name="Romanazzi G."/>
            <person name="Faretra F."/>
        </authorList>
    </citation>
    <scope>NUCLEOTIDE SEQUENCE [LARGE SCALE GENOMIC DNA]</scope>
    <source>
        <strain evidence="7 8">Mlax316</strain>
    </source>
</reference>
<organism evidence="7 8">
    <name type="scientific">Monilinia laxa</name>
    <name type="common">Brown rot fungus</name>
    <name type="synonym">Sclerotinia laxa</name>
    <dbReference type="NCBI Taxonomy" id="61186"/>
    <lineage>
        <taxon>Eukaryota</taxon>
        <taxon>Fungi</taxon>
        <taxon>Dikarya</taxon>
        <taxon>Ascomycota</taxon>
        <taxon>Pezizomycotina</taxon>
        <taxon>Leotiomycetes</taxon>
        <taxon>Helotiales</taxon>
        <taxon>Sclerotiniaceae</taxon>
        <taxon>Monilinia</taxon>
    </lineage>
</organism>
<dbReference type="SUPFAM" id="SSF52283">
    <property type="entry name" value="Formate/glycerate dehydrogenase catalytic domain-like"/>
    <property type="match status" value="1"/>
</dbReference>
<dbReference type="EMBL" id="VIGI01000012">
    <property type="protein sequence ID" value="KAB8292905.1"/>
    <property type="molecule type" value="Genomic_DNA"/>
</dbReference>
<comment type="caution">
    <text evidence="7">The sequence shown here is derived from an EMBL/GenBank/DDBJ whole genome shotgun (WGS) entry which is preliminary data.</text>
</comment>
<evidence type="ECO:0000256" key="4">
    <source>
        <dbReference type="RuleBase" id="RU003719"/>
    </source>
</evidence>
<dbReference type="InterPro" id="IPR006140">
    <property type="entry name" value="D-isomer_DH_NAD-bd"/>
</dbReference>
<comment type="similarity">
    <text evidence="1 4">Belongs to the D-isomer specific 2-hydroxyacid dehydrogenase family.</text>
</comment>
<dbReference type="GO" id="GO:0051287">
    <property type="term" value="F:NAD binding"/>
    <property type="evidence" value="ECO:0007669"/>
    <property type="project" value="InterPro"/>
</dbReference>
<feature type="domain" description="D-isomer specific 2-hydroxyacid dehydrogenase NAD-binding" evidence="6">
    <location>
        <begin position="121"/>
        <end position="311"/>
    </location>
</feature>
<feature type="domain" description="D-isomer specific 2-hydroxyacid dehydrogenase catalytic" evidence="5">
    <location>
        <begin position="45"/>
        <end position="335"/>
    </location>
</feature>
<sequence>MTTPTLRPDLPSTLHLLRLDPIHCPAPDFSSLPIPYTYTELPSPTPPPSTLLSHLQAAHVLITTRFFLPSSLLSQLPNLRHVAVLAIGTDHVDIEYCKERGISVSNVPAASNEAVSEHGLTLYMALRRNVVGMHERTREGVEWKEKGTLMGYFHGGFMAGFKEEVVGVIGGGELGNRVASLCRALGMRVQMCERKGVPSTETRPNYTPFSTVLATSTVFFLTLPLTPTTTNLIASAELSSMRKNALIVNIARGGIINEEDLVSALKGGVIAGAATDVYVTEPAGRDNPLVVAAREGVLSDSGRLILSPHVAWYGKSSVDKLRRVVAENVKGWCEGIGGNVVA</sequence>
<dbReference type="InterPro" id="IPR050418">
    <property type="entry name" value="D-iso_2-hydroxyacid_DH_PdxB"/>
</dbReference>
<dbReference type="Gene3D" id="3.40.50.720">
    <property type="entry name" value="NAD(P)-binding Rossmann-like Domain"/>
    <property type="match status" value="2"/>
</dbReference>
<dbReference type="OrthoDB" id="298012at2759"/>
<evidence type="ECO:0000256" key="1">
    <source>
        <dbReference type="ARBA" id="ARBA00005854"/>
    </source>
</evidence>
<evidence type="ECO:0000259" key="5">
    <source>
        <dbReference type="Pfam" id="PF00389"/>
    </source>
</evidence>
<keyword evidence="2 4" id="KW-0560">Oxidoreductase</keyword>
<evidence type="ECO:0008006" key="9">
    <source>
        <dbReference type="Google" id="ProtNLM"/>
    </source>
</evidence>
<dbReference type="InterPro" id="IPR029753">
    <property type="entry name" value="D-isomer_DH_CS"/>
</dbReference>
<dbReference type="PANTHER" id="PTHR43761">
    <property type="entry name" value="D-ISOMER SPECIFIC 2-HYDROXYACID DEHYDROGENASE FAMILY PROTEIN (AFU_ORTHOLOGUE AFUA_1G13630)"/>
    <property type="match status" value="1"/>
</dbReference>
<dbReference type="InterPro" id="IPR006139">
    <property type="entry name" value="D-isomer_2_OHA_DH_cat_dom"/>
</dbReference>
<dbReference type="PANTHER" id="PTHR43761:SF1">
    <property type="entry name" value="D-ISOMER SPECIFIC 2-HYDROXYACID DEHYDROGENASE CATALYTIC DOMAIN-CONTAINING PROTEIN-RELATED"/>
    <property type="match status" value="1"/>
</dbReference>
<dbReference type="Pfam" id="PF00389">
    <property type="entry name" value="2-Hacid_dh"/>
    <property type="match status" value="1"/>
</dbReference>
<evidence type="ECO:0000259" key="6">
    <source>
        <dbReference type="Pfam" id="PF02826"/>
    </source>
</evidence>
<proteinExistence type="inferred from homology"/>
<evidence type="ECO:0000313" key="8">
    <source>
        <dbReference type="Proteomes" id="UP000326757"/>
    </source>
</evidence>
<keyword evidence="3" id="KW-0520">NAD</keyword>
<dbReference type="SUPFAM" id="SSF51735">
    <property type="entry name" value="NAD(P)-binding Rossmann-fold domains"/>
    <property type="match status" value="1"/>
</dbReference>
<dbReference type="InterPro" id="IPR036291">
    <property type="entry name" value="NAD(P)-bd_dom_sf"/>
</dbReference>
<evidence type="ECO:0000256" key="2">
    <source>
        <dbReference type="ARBA" id="ARBA00023002"/>
    </source>
</evidence>
<protein>
    <recommendedName>
        <fullName evidence="9">D-isomer specific 2-hydroxyacid dehydrogenase NAD-binding domain-containing protein</fullName>
    </recommendedName>
</protein>
<keyword evidence="8" id="KW-1185">Reference proteome</keyword>
<accession>A0A5N6JVF5</accession>
<dbReference type="PROSITE" id="PS00671">
    <property type="entry name" value="D_2_HYDROXYACID_DH_3"/>
    <property type="match status" value="1"/>
</dbReference>
<dbReference type="Pfam" id="PF02826">
    <property type="entry name" value="2-Hacid_dh_C"/>
    <property type="match status" value="1"/>
</dbReference>
<name>A0A5N6JVF5_MONLA</name>